<dbReference type="InterPro" id="IPR043128">
    <property type="entry name" value="Rev_trsase/Diguanyl_cyclase"/>
</dbReference>
<dbReference type="Pfam" id="PF11799">
    <property type="entry name" value="IMS_C"/>
    <property type="match status" value="1"/>
</dbReference>
<evidence type="ECO:0000256" key="4">
    <source>
        <dbReference type="ARBA" id="ARBA00023204"/>
    </source>
</evidence>
<evidence type="ECO:0000256" key="2">
    <source>
        <dbReference type="ARBA" id="ARBA00022763"/>
    </source>
</evidence>
<dbReference type="Pfam" id="PF13438">
    <property type="entry name" value="DUF4113"/>
    <property type="match status" value="1"/>
</dbReference>
<keyword evidence="3" id="KW-0741">SOS mutagenesis</keyword>
<dbReference type="OMA" id="PHMNLYI"/>
<dbReference type="PANTHER" id="PTHR11076:SF34">
    <property type="entry name" value="PROTEIN UMUC"/>
    <property type="match status" value="1"/>
</dbReference>
<dbReference type="EMBL" id="JSAM01000123">
    <property type="protein sequence ID" value="KIA76299.1"/>
    <property type="molecule type" value="Genomic_DNA"/>
</dbReference>
<accession>A0A0C1EI37</accession>
<organism evidence="7 8">
    <name type="scientific">Parachlamydia acanthamoebae</name>
    <dbReference type="NCBI Taxonomy" id="83552"/>
    <lineage>
        <taxon>Bacteria</taxon>
        <taxon>Pseudomonadati</taxon>
        <taxon>Chlamydiota</taxon>
        <taxon>Chlamydiia</taxon>
        <taxon>Parachlamydiales</taxon>
        <taxon>Parachlamydiaceae</taxon>
        <taxon>Parachlamydia</taxon>
    </lineage>
</organism>
<dbReference type="Proteomes" id="UP000031307">
    <property type="component" value="Unassembled WGS sequence"/>
</dbReference>
<evidence type="ECO:0000256" key="3">
    <source>
        <dbReference type="ARBA" id="ARBA00023199"/>
    </source>
</evidence>
<dbReference type="Pfam" id="PF00817">
    <property type="entry name" value="IMS"/>
    <property type="match status" value="1"/>
</dbReference>
<gene>
    <name evidence="7" type="primary">umuC</name>
    <name evidence="7" type="ORF">DB43_AM00140</name>
</gene>
<keyword evidence="2" id="KW-0227">DNA damage</keyword>
<dbReference type="RefSeq" id="WP_006340522.1">
    <property type="nucleotide sequence ID" value="NZ_BAWW01000066.1"/>
</dbReference>
<dbReference type="InterPro" id="IPR017961">
    <property type="entry name" value="DNA_pol_Y-fam_little_finger"/>
</dbReference>
<reference evidence="7 8" key="1">
    <citation type="journal article" date="2014" name="Mol. Biol. Evol.">
        <title>Massive expansion of Ubiquitination-related gene families within the Chlamydiae.</title>
        <authorList>
            <person name="Domman D."/>
            <person name="Collingro A."/>
            <person name="Lagkouvardos I."/>
            <person name="Gehre L."/>
            <person name="Weinmaier T."/>
            <person name="Rattei T."/>
            <person name="Subtil A."/>
            <person name="Horn M."/>
        </authorList>
    </citation>
    <scope>NUCLEOTIDE SEQUENCE [LARGE SCALE GENOMIC DNA]</scope>
    <source>
        <strain evidence="7 8">OEW1</strain>
    </source>
</reference>
<dbReference type="CDD" id="cd01700">
    <property type="entry name" value="PolY_Pol_V_umuC"/>
    <property type="match status" value="1"/>
</dbReference>
<comment type="caution">
    <text evidence="7">The sequence shown here is derived from an EMBL/GenBank/DDBJ whole genome shotgun (WGS) entry which is preliminary data.</text>
</comment>
<comment type="similarity">
    <text evidence="1">Belongs to the DNA polymerase type-Y family.</text>
</comment>
<dbReference type="PANTHER" id="PTHR11076">
    <property type="entry name" value="DNA REPAIR POLYMERASE UMUC / TRANSFERASE FAMILY MEMBER"/>
    <property type="match status" value="1"/>
</dbReference>
<dbReference type="InterPro" id="IPR001126">
    <property type="entry name" value="UmuC"/>
</dbReference>
<evidence type="ECO:0000313" key="8">
    <source>
        <dbReference type="Proteomes" id="UP000031307"/>
    </source>
</evidence>
<proteinExistence type="inferred from homology"/>
<evidence type="ECO:0000256" key="5">
    <source>
        <dbReference type="ARBA" id="ARBA00023236"/>
    </source>
</evidence>
<dbReference type="Gene3D" id="3.40.1170.60">
    <property type="match status" value="1"/>
</dbReference>
<name>A0A0C1EI37_9BACT</name>
<dbReference type="SUPFAM" id="SSF56672">
    <property type="entry name" value="DNA/RNA polymerases"/>
    <property type="match status" value="1"/>
</dbReference>
<dbReference type="PROSITE" id="PS50173">
    <property type="entry name" value="UMUC"/>
    <property type="match status" value="1"/>
</dbReference>
<keyword evidence="5" id="KW-0742">SOS response</keyword>
<dbReference type="InterPro" id="IPR050116">
    <property type="entry name" value="DNA_polymerase-Y"/>
</dbReference>
<dbReference type="GO" id="GO:0003887">
    <property type="term" value="F:DNA-directed DNA polymerase activity"/>
    <property type="evidence" value="ECO:0007669"/>
    <property type="project" value="TreeGrafter"/>
</dbReference>
<dbReference type="InterPro" id="IPR025188">
    <property type="entry name" value="DUF4113"/>
</dbReference>
<evidence type="ECO:0000256" key="1">
    <source>
        <dbReference type="ARBA" id="ARBA00010945"/>
    </source>
</evidence>
<dbReference type="Gene3D" id="3.30.70.270">
    <property type="match status" value="1"/>
</dbReference>
<evidence type="ECO:0000313" key="7">
    <source>
        <dbReference type="EMBL" id="KIA76299.1"/>
    </source>
</evidence>
<dbReference type="Gene3D" id="1.10.150.20">
    <property type="entry name" value="5' to 3' exonuclease, C-terminal subdomain"/>
    <property type="match status" value="1"/>
</dbReference>
<dbReference type="GO" id="GO:0042276">
    <property type="term" value="P:error-prone translesion synthesis"/>
    <property type="evidence" value="ECO:0007669"/>
    <property type="project" value="TreeGrafter"/>
</dbReference>
<keyword evidence="4" id="KW-0234">DNA repair</keyword>
<dbReference type="GO" id="GO:0005829">
    <property type="term" value="C:cytosol"/>
    <property type="evidence" value="ECO:0007669"/>
    <property type="project" value="TreeGrafter"/>
</dbReference>
<sequence length="421" mass="48060">MSHFVLADCNNFYVSCERMLHPKLEEKPVIVLSQNDGCVISRSQEAKQLGIKMGEPFFKVKEYCERAKVIVYSSNYQLYGDISERVMNSLSQFAPEMQIYSIDEAFLKFPITLSDEEMFAECMRIKKLIKKWVGIPISIGIAPTKTLAKVANSLAKQNRDLGVFSLNEPLSREAILKEYPIEDVWGIGRRLSKRLKGIGILTVWDFIQLTPYFVRKTMGVVGERMLLELQGISALDLEESSPKQSITFSRSFGRKVTDISELGEALATFVSKACVKLRKQKQYAAALLVYLQFFSQDGESLQGNHMIYSFPSPTDDTIEMIAATKQCLTKLYIDKKKYKKCGVILLDLKSAEQFMPDLFQKGPDIKRQQVMRAMDKLNTRLKKRTVFLGGTGIHQDWKSRSDQRSPYNTTSWDHLPIVKAY</sequence>
<protein>
    <submittedName>
        <fullName evidence="7">Protein UmuC</fullName>
    </submittedName>
</protein>
<dbReference type="GO" id="GO:0009432">
    <property type="term" value="P:SOS response"/>
    <property type="evidence" value="ECO:0007669"/>
    <property type="project" value="UniProtKB-KW"/>
</dbReference>
<dbReference type="InterPro" id="IPR043502">
    <property type="entry name" value="DNA/RNA_pol_sf"/>
</dbReference>
<dbReference type="PATRIC" id="fig|83552.4.peg.2583"/>
<dbReference type="GO" id="GO:0003684">
    <property type="term" value="F:damaged DNA binding"/>
    <property type="evidence" value="ECO:0007669"/>
    <property type="project" value="InterPro"/>
</dbReference>
<dbReference type="AlphaFoldDB" id="A0A0C1EI37"/>
<dbReference type="GO" id="GO:0006281">
    <property type="term" value="P:DNA repair"/>
    <property type="evidence" value="ECO:0007669"/>
    <property type="project" value="UniProtKB-KW"/>
</dbReference>
<evidence type="ECO:0000259" key="6">
    <source>
        <dbReference type="PROSITE" id="PS50173"/>
    </source>
</evidence>
<feature type="domain" description="UmuC" evidence="6">
    <location>
        <begin position="4"/>
        <end position="188"/>
    </location>
</feature>